<feature type="transmembrane region" description="Helical" evidence="1">
    <location>
        <begin position="12"/>
        <end position="34"/>
    </location>
</feature>
<keyword evidence="1" id="KW-1133">Transmembrane helix</keyword>
<organism evidence="2 3">
    <name type="scientific">Sporosarcina psychrophila</name>
    <name type="common">Bacillus psychrophilus</name>
    <dbReference type="NCBI Taxonomy" id="1476"/>
    <lineage>
        <taxon>Bacteria</taxon>
        <taxon>Bacillati</taxon>
        <taxon>Bacillota</taxon>
        <taxon>Bacilli</taxon>
        <taxon>Bacillales</taxon>
        <taxon>Caryophanaceae</taxon>
        <taxon>Sporosarcina</taxon>
    </lineage>
</organism>
<evidence type="ECO:0000313" key="2">
    <source>
        <dbReference type="EMBL" id="MET3657333.1"/>
    </source>
</evidence>
<keyword evidence="1" id="KW-0812">Transmembrane</keyword>
<dbReference type="EMBL" id="JBEPME010000003">
    <property type="protein sequence ID" value="MET3657333.1"/>
    <property type="molecule type" value="Genomic_DNA"/>
</dbReference>
<sequence length="268" mass="30653">MIEIYRKTWISGFVIGIGLAIFCILFYFIGYTSFMENGDVLVINGIFALCSIGTGFRFKSVHEKLVNETIDIPVSTLNLENLDELILKRIPSFLFKMYNVDSDGNPLFVIEPSKGRLSRWLTFFELFEKGFIIPVHYDILDTNGQLLATITIRSNIKRDELTLKEPDGTVMAAYVQQHWKAKLKNQGVLYHADGSVWRELEAKSIAGDLDVKDDGGRMTAKYRFGIFPYAMRPIFQSTAHHEHIQFGAHISSDEKLAYTMVFFLWLKG</sequence>
<dbReference type="Proteomes" id="UP001549104">
    <property type="component" value="Unassembled WGS sequence"/>
</dbReference>
<keyword evidence="1" id="KW-0472">Membrane</keyword>
<gene>
    <name evidence="2" type="ORF">ABIC55_002420</name>
</gene>
<proteinExistence type="predicted"/>
<reference evidence="2 3" key="1">
    <citation type="submission" date="2024-06" db="EMBL/GenBank/DDBJ databases">
        <title>Sorghum-associated microbial communities from plants grown in Nebraska, USA.</title>
        <authorList>
            <person name="Schachtman D."/>
        </authorList>
    </citation>
    <scope>NUCLEOTIDE SEQUENCE [LARGE SCALE GENOMIC DNA]</scope>
    <source>
        <strain evidence="2 3">1288</strain>
    </source>
</reference>
<protein>
    <submittedName>
        <fullName evidence="2">Uncharacterized protein</fullName>
    </submittedName>
</protein>
<evidence type="ECO:0000256" key="1">
    <source>
        <dbReference type="SAM" id="Phobius"/>
    </source>
</evidence>
<comment type="caution">
    <text evidence="2">The sequence shown here is derived from an EMBL/GenBank/DDBJ whole genome shotgun (WGS) entry which is preliminary data.</text>
</comment>
<name>A0ABV2KBG7_SPOPS</name>
<evidence type="ECO:0000313" key="3">
    <source>
        <dbReference type="Proteomes" id="UP001549104"/>
    </source>
</evidence>
<accession>A0ABV2KBG7</accession>
<dbReference type="RefSeq" id="WP_354313269.1">
    <property type="nucleotide sequence ID" value="NZ_JBEPME010000003.1"/>
</dbReference>
<keyword evidence="3" id="KW-1185">Reference proteome</keyword>